<evidence type="ECO:0000313" key="1">
    <source>
        <dbReference type="EMBL" id="RHL71195.1"/>
    </source>
</evidence>
<accession>A0A415MEI8</accession>
<dbReference type="AlphaFoldDB" id="A0A415MEI8"/>
<dbReference type="RefSeq" id="WP_118369998.1">
    <property type="nucleotide sequence ID" value="NZ_QROY01000002.1"/>
</dbReference>
<organism evidence="1 2">
    <name type="scientific">Lachnospira eligens</name>
    <dbReference type="NCBI Taxonomy" id="39485"/>
    <lineage>
        <taxon>Bacteria</taxon>
        <taxon>Bacillati</taxon>
        <taxon>Bacillota</taxon>
        <taxon>Clostridia</taxon>
        <taxon>Lachnospirales</taxon>
        <taxon>Lachnospiraceae</taxon>
        <taxon>Lachnospira</taxon>
    </lineage>
</organism>
<protein>
    <submittedName>
        <fullName evidence="1">Uncharacterized protein</fullName>
    </submittedName>
</protein>
<dbReference type="EMBL" id="QROY01000002">
    <property type="protein sequence ID" value="RHL71195.1"/>
    <property type="molecule type" value="Genomic_DNA"/>
</dbReference>
<name>A0A415MEI8_9FIRM</name>
<reference evidence="1 2" key="1">
    <citation type="submission" date="2018-08" db="EMBL/GenBank/DDBJ databases">
        <title>A genome reference for cultivated species of the human gut microbiota.</title>
        <authorList>
            <person name="Zou Y."/>
            <person name="Xue W."/>
            <person name="Luo G."/>
        </authorList>
    </citation>
    <scope>NUCLEOTIDE SEQUENCE [LARGE SCALE GENOMIC DNA]</scope>
    <source>
        <strain evidence="1 2">AF36-7BH</strain>
    </source>
</reference>
<comment type="caution">
    <text evidence="1">The sequence shown here is derived from an EMBL/GenBank/DDBJ whole genome shotgun (WGS) entry which is preliminary data.</text>
</comment>
<dbReference type="Proteomes" id="UP000285201">
    <property type="component" value="Unassembled WGS sequence"/>
</dbReference>
<gene>
    <name evidence="1" type="ORF">DW007_03365</name>
</gene>
<evidence type="ECO:0000313" key="2">
    <source>
        <dbReference type="Proteomes" id="UP000285201"/>
    </source>
</evidence>
<sequence>MAFRLGDKLYKEILYGYAEDLTTTNPLYVLTQLSDGSVEVTAESTEVKDKNGNLVKKIWKSKAGTFSAKNAFVNTNIIAASAGTTPIFASNGNKVTMPKMFHVKKGTDVTIKDYVAGSVKVAQYFGDGSIGKTYTLGEAADTEKFAIESTSGKLSLPTDTEADMFFIKYLRESETGAMIQNKADEFPNSVKFIIKATYYNPCKKNELKADYIEFPSFQVSPETTVPINADSAEMDFKGDLEIDYCGTDKVLYNIYDADEVDAE</sequence>
<proteinExistence type="predicted"/>